<reference evidence="2 3" key="1">
    <citation type="submission" date="2019-12" db="EMBL/GenBank/DDBJ databases">
        <title>Mucilaginibacter sp. HME9299 genome sequencing and assembly.</title>
        <authorList>
            <person name="Kang H."/>
            <person name="Kim H."/>
            <person name="Joh K."/>
        </authorList>
    </citation>
    <scope>NUCLEOTIDE SEQUENCE [LARGE SCALE GENOMIC DNA]</scope>
    <source>
        <strain evidence="2 3">HME9299</strain>
    </source>
</reference>
<evidence type="ECO:0000313" key="2">
    <source>
        <dbReference type="EMBL" id="MVN91068.1"/>
    </source>
</evidence>
<dbReference type="OrthoDB" id="72213at2"/>
<comment type="caution">
    <text evidence="2">The sequence shown here is derived from an EMBL/GenBank/DDBJ whole genome shotgun (WGS) entry which is preliminary data.</text>
</comment>
<sequence>MALFKQLRDILSDLFNGLTLVQPLFFNEIPAIRFELQPKIFDTGNDEYMLEVAKRINRISSLVISSDDQIFLYYNFNTWRKRKIRKWGYLFKQFRNNTKLEYQFRKRKHPTYNNGFHKAEGACQLIVKDKACNINFENIFTSIANNDFFIKPRIEGELYIVNETKKCILFMYDDRGCDLVSYDILFLQNIYTEFSQFVLEANREEIKRRLLINK</sequence>
<dbReference type="Proteomes" id="UP000434850">
    <property type="component" value="Unassembled WGS sequence"/>
</dbReference>
<dbReference type="EMBL" id="WQLA01000003">
    <property type="protein sequence ID" value="MVN91068.1"/>
    <property type="molecule type" value="Genomic_DNA"/>
</dbReference>
<gene>
    <name evidence="2" type="ORF">GO816_08030</name>
</gene>
<dbReference type="InterPro" id="IPR024976">
    <property type="entry name" value="DUF3885"/>
</dbReference>
<protein>
    <submittedName>
        <fullName evidence="2">DUF3885 domain-containing protein</fullName>
    </submittedName>
</protein>
<proteinExistence type="predicted"/>
<name>A0A6I4IAV8_9SPHI</name>
<dbReference type="RefSeq" id="WP_157540973.1">
    <property type="nucleotide sequence ID" value="NZ_WQLA01000003.1"/>
</dbReference>
<evidence type="ECO:0000313" key="3">
    <source>
        <dbReference type="Proteomes" id="UP000434850"/>
    </source>
</evidence>
<evidence type="ECO:0000259" key="1">
    <source>
        <dbReference type="Pfam" id="PF13021"/>
    </source>
</evidence>
<feature type="domain" description="DUF3885" evidence="1">
    <location>
        <begin position="8"/>
        <end position="200"/>
    </location>
</feature>
<dbReference type="Pfam" id="PF13021">
    <property type="entry name" value="DUF3885"/>
    <property type="match status" value="1"/>
</dbReference>
<organism evidence="2 3">
    <name type="scientific">Mucilaginibacter aquatilis</name>
    <dbReference type="NCBI Taxonomy" id="1517760"/>
    <lineage>
        <taxon>Bacteria</taxon>
        <taxon>Pseudomonadati</taxon>
        <taxon>Bacteroidota</taxon>
        <taxon>Sphingobacteriia</taxon>
        <taxon>Sphingobacteriales</taxon>
        <taxon>Sphingobacteriaceae</taxon>
        <taxon>Mucilaginibacter</taxon>
    </lineage>
</organism>
<keyword evidence="3" id="KW-1185">Reference proteome</keyword>
<dbReference type="AlphaFoldDB" id="A0A6I4IAV8"/>
<accession>A0A6I4IAV8</accession>